<evidence type="ECO:0000256" key="3">
    <source>
        <dbReference type="ARBA" id="ARBA00023242"/>
    </source>
</evidence>
<dbReference type="Pfam" id="PF03184">
    <property type="entry name" value="DDE_1"/>
    <property type="match status" value="1"/>
</dbReference>
<keyword evidence="2" id="KW-0238">DNA-binding</keyword>
<dbReference type="Gene3D" id="1.10.10.60">
    <property type="entry name" value="Homeodomain-like"/>
    <property type="match status" value="1"/>
</dbReference>
<keyword evidence="7" id="KW-1185">Reference proteome</keyword>
<dbReference type="PROSITE" id="PS51253">
    <property type="entry name" value="HTH_CENPB"/>
    <property type="match status" value="1"/>
</dbReference>
<dbReference type="InterPro" id="IPR004875">
    <property type="entry name" value="DDE_SF_endonuclease_dom"/>
</dbReference>
<dbReference type="InterPro" id="IPR006600">
    <property type="entry name" value="HTH_CenpB_DNA-bd_dom"/>
</dbReference>
<dbReference type="GO" id="GO:0003677">
    <property type="term" value="F:DNA binding"/>
    <property type="evidence" value="ECO:0007669"/>
    <property type="project" value="UniProtKB-KW"/>
</dbReference>
<dbReference type="GO" id="GO:0005634">
    <property type="term" value="C:nucleus"/>
    <property type="evidence" value="ECO:0007669"/>
    <property type="project" value="UniProtKB-SubCell"/>
</dbReference>
<evidence type="ECO:0000313" key="6">
    <source>
        <dbReference type="EMBL" id="KAJ3480301.1"/>
    </source>
</evidence>
<dbReference type="InterPro" id="IPR050863">
    <property type="entry name" value="CenT-Element_Derived"/>
</dbReference>
<evidence type="ECO:0000256" key="1">
    <source>
        <dbReference type="ARBA" id="ARBA00004123"/>
    </source>
</evidence>
<dbReference type="SUPFAM" id="SSF46689">
    <property type="entry name" value="Homeodomain-like"/>
    <property type="match status" value="1"/>
</dbReference>
<feature type="compositionally biased region" description="Basic residues" evidence="4">
    <location>
        <begin position="651"/>
        <end position="666"/>
    </location>
</feature>
<dbReference type="InterPro" id="IPR007889">
    <property type="entry name" value="HTH_Psq"/>
</dbReference>
<feature type="region of interest" description="Disordered" evidence="4">
    <location>
        <begin position="577"/>
        <end position="694"/>
    </location>
</feature>
<protein>
    <recommendedName>
        <fullName evidence="5">HTH CENPB-type domain-containing protein</fullName>
    </recommendedName>
</protein>
<dbReference type="PANTHER" id="PTHR19303">
    <property type="entry name" value="TRANSPOSON"/>
    <property type="match status" value="1"/>
</dbReference>
<feature type="domain" description="HTH CENPB-type" evidence="5">
    <location>
        <begin position="64"/>
        <end position="129"/>
    </location>
</feature>
<dbReference type="Pfam" id="PF05225">
    <property type="entry name" value="HTH_psq"/>
    <property type="match status" value="1"/>
</dbReference>
<dbReference type="Proteomes" id="UP001212997">
    <property type="component" value="Unassembled WGS sequence"/>
</dbReference>
<dbReference type="Pfam" id="PF03221">
    <property type="entry name" value="HTH_Tnp_Tc5"/>
    <property type="match status" value="1"/>
</dbReference>
<organism evidence="6 7">
    <name type="scientific">Meripilus lineatus</name>
    <dbReference type="NCBI Taxonomy" id="2056292"/>
    <lineage>
        <taxon>Eukaryota</taxon>
        <taxon>Fungi</taxon>
        <taxon>Dikarya</taxon>
        <taxon>Basidiomycota</taxon>
        <taxon>Agaricomycotina</taxon>
        <taxon>Agaricomycetes</taxon>
        <taxon>Polyporales</taxon>
        <taxon>Meripilaceae</taxon>
        <taxon>Meripilus</taxon>
    </lineage>
</organism>
<name>A0AAD5YB40_9APHY</name>
<dbReference type="PANTHER" id="PTHR19303:SF74">
    <property type="entry name" value="POGO TRANSPOSABLE ELEMENT WITH KRAB DOMAIN"/>
    <property type="match status" value="1"/>
</dbReference>
<evidence type="ECO:0000313" key="7">
    <source>
        <dbReference type="Proteomes" id="UP001212997"/>
    </source>
</evidence>
<gene>
    <name evidence="6" type="ORF">NLI96_g8439</name>
</gene>
<dbReference type="CDD" id="cd06503">
    <property type="entry name" value="ATP-synt_Fo_b"/>
    <property type="match status" value="1"/>
</dbReference>
<evidence type="ECO:0000256" key="2">
    <source>
        <dbReference type="ARBA" id="ARBA00023125"/>
    </source>
</evidence>
<comment type="subcellular location">
    <subcellularLocation>
        <location evidence="1">Nucleus</location>
    </subcellularLocation>
</comment>
<feature type="region of interest" description="Disordered" evidence="4">
    <location>
        <begin position="410"/>
        <end position="445"/>
    </location>
</feature>
<comment type="caution">
    <text evidence="6">The sequence shown here is derived from an EMBL/GenBank/DDBJ whole genome shotgun (WGS) entry which is preliminary data.</text>
</comment>
<reference evidence="6" key="1">
    <citation type="submission" date="2022-07" db="EMBL/GenBank/DDBJ databases">
        <title>Genome Sequence of Physisporinus lineatus.</title>
        <authorList>
            <person name="Buettner E."/>
        </authorList>
    </citation>
    <scope>NUCLEOTIDE SEQUENCE</scope>
    <source>
        <strain evidence="6">VT162</strain>
    </source>
</reference>
<proteinExistence type="predicted"/>
<dbReference type="AlphaFoldDB" id="A0AAD5YB40"/>
<evidence type="ECO:0000259" key="5">
    <source>
        <dbReference type="PROSITE" id="PS51253"/>
    </source>
</evidence>
<dbReference type="SMART" id="SM00674">
    <property type="entry name" value="CENPB"/>
    <property type="match status" value="1"/>
</dbReference>
<feature type="compositionally biased region" description="Polar residues" evidence="4">
    <location>
        <begin position="414"/>
        <end position="444"/>
    </location>
</feature>
<evidence type="ECO:0000256" key="4">
    <source>
        <dbReference type="SAM" id="MobiDB-lite"/>
    </source>
</evidence>
<sequence>MSDLTEIKSLSQEEHIQYAIKAVLTSGLRPNGQFVLSLRQAAITYEVPRSTLTDRFKGRDTRKDSHLKEQKLSPAQEDVLVVWLKVRARRGVPLTRATLQSYASEIAGSPVGETWVSRFLQRHSNVAVCWTTSLEACRANSLNPTLVREYFNILHELIITYNIPPENIYNMDEKGLLLGIGRRVAALVDRDLKMVYNIEDGNQELITIIETTCADGTALNPSAIFKGVRRDLEWGRNNLCHASISVSPKGWTDQELGSLWLETDFEPATAIRNKMNGYRLLILDGHNSHTTFRFCSFAANHRILILCLPSHTTHVLQPNDVGVFGPLGSAWKTVIVNANREGISMRKDNILYYYSVARSRVFTPTTMSSAFLKTGIWPFNPSIIPESAFEPSLNTTTQSAQPIPTSIPAILTPIPSSAPQSSHAPLDPTPSSSYTMLPPSTTALTVPLPEASTSQIPRFEITGLPAPLPHTASRNDLRAENARLRDIINTAKAALEKDVAQMHLMDIENGRLQIQLFNKAKKPSKKLSSHSRHLTAEENLDLLARAQWEQSMKAVLKEAMPILQTCKQKIQNHADAAKRSQAQLAAQEKAQEKAQERARKKAEQMAEQAEKAEERLRKREAEKARKEAEKVARAAERAAEKKRKETEKAAQKKAKIPKPTQQRRCRSVSMEPEEEMSEVVTAARTPRARRRTKV</sequence>
<feature type="compositionally biased region" description="Basic and acidic residues" evidence="4">
    <location>
        <begin position="589"/>
        <end position="650"/>
    </location>
</feature>
<accession>A0AAD5YB40</accession>
<dbReference type="EMBL" id="JANAWD010000383">
    <property type="protein sequence ID" value="KAJ3480301.1"/>
    <property type="molecule type" value="Genomic_DNA"/>
</dbReference>
<dbReference type="InterPro" id="IPR009057">
    <property type="entry name" value="Homeodomain-like_sf"/>
</dbReference>
<keyword evidence="3" id="KW-0539">Nucleus</keyword>